<accession>A0AAD1UH80</accession>
<dbReference type="EMBL" id="CAMPGE010007710">
    <property type="protein sequence ID" value="CAI2366622.1"/>
    <property type="molecule type" value="Genomic_DNA"/>
</dbReference>
<sequence>MVRFDECGFFPYSIDQNGDLVILFRSNNEGPNPDLLEDFGTRRTPSESSIFFSAVRGFLEKSFGFFSEFLQNIEIDKVNLNGSVELQNGLQELIHFTKYFNVYHICGEYIGIFTPLNCYIDLSSINQALKETKGYEQFQFQWLKLDRIISEVCEEPKKDASGLKKSLLSTISSFNLQVISSKASELLDIHLGILSSGQDEDGIAKTSCPNYGIFLCNPEDSIYFEAMIMSSFMDEGDTWEIYHLFENEFPLEEDLENLKGVVVAGTADWQSFEGLEFLKDPPEHLRILYIGDLYNVVTFDEEEDQCEGQIIPGIGRYSIEFVNRKNEQVVLNNIRKFAEGEVEKFSVCRVQPEEEVKSLKRAMSLSHSLLSPCEIYKLPQNFLILKNNPCLTIQFLQDHIRFKLDKKIEFEDQKDPPIKSNHLNSTRHFNSTTKLPKSSPNPQSSFKMRTMTKNPPLSSHPLFIPDQAQRALLKYLHDFLKSSSNSKDS</sequence>
<reference evidence="2" key="1">
    <citation type="submission" date="2023-07" db="EMBL/GenBank/DDBJ databases">
        <authorList>
            <consortium name="AG Swart"/>
            <person name="Singh M."/>
            <person name="Singh A."/>
            <person name="Seah K."/>
            <person name="Emmerich C."/>
        </authorList>
    </citation>
    <scope>NUCLEOTIDE SEQUENCE</scope>
    <source>
        <strain evidence="2">DP1</strain>
    </source>
</reference>
<name>A0AAD1UH80_EUPCR</name>
<evidence type="ECO:0000313" key="3">
    <source>
        <dbReference type="Proteomes" id="UP001295684"/>
    </source>
</evidence>
<organism evidence="2 3">
    <name type="scientific">Euplotes crassus</name>
    <dbReference type="NCBI Taxonomy" id="5936"/>
    <lineage>
        <taxon>Eukaryota</taxon>
        <taxon>Sar</taxon>
        <taxon>Alveolata</taxon>
        <taxon>Ciliophora</taxon>
        <taxon>Intramacronucleata</taxon>
        <taxon>Spirotrichea</taxon>
        <taxon>Hypotrichia</taxon>
        <taxon>Euplotida</taxon>
        <taxon>Euplotidae</taxon>
        <taxon>Moneuplotes</taxon>
    </lineage>
</organism>
<proteinExistence type="predicted"/>
<dbReference type="Proteomes" id="UP001295684">
    <property type="component" value="Unassembled WGS sequence"/>
</dbReference>
<keyword evidence="3" id="KW-1185">Reference proteome</keyword>
<dbReference type="AlphaFoldDB" id="A0AAD1UH80"/>
<comment type="caution">
    <text evidence="2">The sequence shown here is derived from an EMBL/GenBank/DDBJ whole genome shotgun (WGS) entry which is preliminary data.</text>
</comment>
<protein>
    <submittedName>
        <fullName evidence="2">Uncharacterized protein</fullName>
    </submittedName>
</protein>
<evidence type="ECO:0000256" key="1">
    <source>
        <dbReference type="SAM" id="MobiDB-lite"/>
    </source>
</evidence>
<feature type="compositionally biased region" description="Polar residues" evidence="1">
    <location>
        <begin position="421"/>
        <end position="457"/>
    </location>
</feature>
<feature type="region of interest" description="Disordered" evidence="1">
    <location>
        <begin position="413"/>
        <end position="459"/>
    </location>
</feature>
<evidence type="ECO:0000313" key="2">
    <source>
        <dbReference type="EMBL" id="CAI2366622.1"/>
    </source>
</evidence>
<gene>
    <name evidence="2" type="ORF">ECRASSUSDP1_LOCUS7895</name>
</gene>